<evidence type="ECO:0000256" key="1">
    <source>
        <dbReference type="SAM" id="Coils"/>
    </source>
</evidence>
<sequence>MVMAEMEKDCKQIEIAVQRHRKMLHYVTKKCLPLLESKLKEADDKSMSWKDRALKAEGKIALLERQLEEKTTQANHFKKLHEGQYQMMIKIGSVMGEIVWKSFKSHSNVKMLIQAQETMGKYCALTKGIVDSFMQAYGNNLPPVQSMEHVFVISVLGAITNLAAFAEGRAFLAQQEEVVQLMQKIVLDQERWSFPQFRIMKRMVLTFAYNMSLEDPVAYFMLSEEKLVSCVLRCLSLNDPTDVVAVAVAIIYRLLSTSLQAGIPSALPEKIPWAMIKTMKNSSDKQLGEIATSLLNVMEISDAPGF</sequence>
<dbReference type="EnsemblMetazoa" id="AFUN021028-RA">
    <property type="protein sequence ID" value="AFUN021028-PA"/>
    <property type="gene ID" value="AFUN021028"/>
</dbReference>
<protein>
    <submittedName>
        <fullName evidence="2">Uncharacterized protein</fullName>
    </submittedName>
</protein>
<reference evidence="2" key="1">
    <citation type="submission" date="2020-05" db="UniProtKB">
        <authorList>
            <consortium name="EnsemblMetazoa"/>
        </authorList>
    </citation>
    <scope>IDENTIFICATION</scope>
    <source>
        <strain evidence="2">FUMOZ</strain>
    </source>
</reference>
<dbReference type="STRING" id="62324.A0A4Y0BK87"/>
<keyword evidence="1" id="KW-0175">Coiled coil</keyword>
<proteinExistence type="predicted"/>
<dbReference type="PANTHER" id="PTHR15434:SF2">
    <property type="entry name" value="HEAT SHOCK FACTOR 2-BINDING PROTEIN"/>
    <property type="match status" value="1"/>
</dbReference>
<dbReference type="VEuPathDB" id="VectorBase:AFUN2_007189"/>
<dbReference type="AlphaFoldDB" id="A0A4Y0BK87"/>
<dbReference type="PANTHER" id="PTHR15434">
    <property type="entry name" value="HEAT SHOCK FACTOR 2-BINDING PROTEIN"/>
    <property type="match status" value="1"/>
</dbReference>
<dbReference type="GO" id="GO:0005829">
    <property type="term" value="C:cytosol"/>
    <property type="evidence" value="ECO:0007669"/>
    <property type="project" value="TreeGrafter"/>
</dbReference>
<organism evidence="2">
    <name type="scientific">Anopheles funestus</name>
    <name type="common">African malaria mosquito</name>
    <dbReference type="NCBI Taxonomy" id="62324"/>
    <lineage>
        <taxon>Eukaryota</taxon>
        <taxon>Metazoa</taxon>
        <taxon>Ecdysozoa</taxon>
        <taxon>Arthropoda</taxon>
        <taxon>Hexapoda</taxon>
        <taxon>Insecta</taxon>
        <taxon>Pterygota</taxon>
        <taxon>Neoptera</taxon>
        <taxon>Endopterygota</taxon>
        <taxon>Diptera</taxon>
        <taxon>Nematocera</taxon>
        <taxon>Culicoidea</taxon>
        <taxon>Culicidae</taxon>
        <taxon>Anophelinae</taxon>
        <taxon>Anopheles</taxon>
    </lineage>
</organism>
<evidence type="ECO:0000313" key="2">
    <source>
        <dbReference type="EnsemblMetazoa" id="AFUN021028-PA"/>
    </source>
</evidence>
<feature type="coiled-coil region" evidence="1">
    <location>
        <begin position="53"/>
        <end position="80"/>
    </location>
</feature>
<dbReference type="InterPro" id="IPR016024">
    <property type="entry name" value="ARM-type_fold"/>
</dbReference>
<dbReference type="VEuPathDB" id="VectorBase:AFUN021028"/>
<dbReference type="InterPro" id="IPR039584">
    <property type="entry name" value="HSF2BP"/>
</dbReference>
<name>A0A4Y0BK87_ANOFN</name>
<accession>A0A4Y0BK87</accession>
<dbReference type="SUPFAM" id="SSF48371">
    <property type="entry name" value="ARM repeat"/>
    <property type="match status" value="1"/>
</dbReference>